<dbReference type="AlphaFoldDB" id="A0AAD4SSY6"/>
<dbReference type="GO" id="GO:0003700">
    <property type="term" value="F:DNA-binding transcription factor activity"/>
    <property type="evidence" value="ECO:0007669"/>
    <property type="project" value="InterPro"/>
</dbReference>
<evidence type="ECO:0000313" key="1">
    <source>
        <dbReference type="EMBL" id="KAI3919460.1"/>
    </source>
</evidence>
<feature type="non-terminal residue" evidence="1">
    <location>
        <position position="321"/>
    </location>
</feature>
<accession>A0AAD4SSY6</accession>
<evidence type="ECO:0000313" key="2">
    <source>
        <dbReference type="Proteomes" id="UP001202328"/>
    </source>
</evidence>
<organism evidence="1 2">
    <name type="scientific">Papaver atlanticum</name>
    <dbReference type="NCBI Taxonomy" id="357466"/>
    <lineage>
        <taxon>Eukaryota</taxon>
        <taxon>Viridiplantae</taxon>
        <taxon>Streptophyta</taxon>
        <taxon>Embryophyta</taxon>
        <taxon>Tracheophyta</taxon>
        <taxon>Spermatophyta</taxon>
        <taxon>Magnoliopsida</taxon>
        <taxon>Ranunculales</taxon>
        <taxon>Papaveraceae</taxon>
        <taxon>Papaveroideae</taxon>
        <taxon>Papaver</taxon>
    </lineage>
</organism>
<name>A0AAD4SSY6_9MAGN</name>
<gene>
    <name evidence="1" type="ORF">MKW98_030171</name>
</gene>
<protein>
    <submittedName>
        <fullName evidence="1">Uncharacterized protein</fullName>
    </submittedName>
</protein>
<dbReference type="EMBL" id="JAJJMB010008884">
    <property type="protein sequence ID" value="KAI3919460.1"/>
    <property type="molecule type" value="Genomic_DNA"/>
</dbReference>
<proteinExistence type="predicted"/>
<dbReference type="PANTHER" id="PTHR32002:SF41">
    <property type="entry name" value="PROTEIN NLP8"/>
    <property type="match status" value="1"/>
</dbReference>
<sequence>MEFNYPVRDKGVNYWGSSSSSSAPVHIEGGFLDNSNQILIDSFNNFSGLMNFDYSGGDGEFCSGGSTDCFSVPSISDGFVTFSPLNFTSQSSCVFPMIDGDGGDGGCSPDAAAFSDKLVFQQTDDDTTTAQIDLPVNDSDVGQLSNNELSPVRMSNMMVDVVIPRPLSWTFSERMLKALGMFKDSSGGGILAQVWVPVTQGNEIVLSTCDQPYLLDQMLEGYREVSRGFTFPAKERPGSYPGLPGRVFSSKLPEWTSNVMYYNMVEYLRVKFAIDHEVRGSLALPIINPEDQSCCAVLELVTVKEKPNFDPEIENVCRALQ</sequence>
<dbReference type="InterPro" id="IPR045012">
    <property type="entry name" value="NLP"/>
</dbReference>
<reference evidence="1" key="1">
    <citation type="submission" date="2022-04" db="EMBL/GenBank/DDBJ databases">
        <title>A functionally conserved STORR gene fusion in Papaver species that diverged 16.8 million years ago.</title>
        <authorList>
            <person name="Catania T."/>
        </authorList>
    </citation>
    <scope>NUCLEOTIDE SEQUENCE</scope>
    <source>
        <strain evidence="1">S-188037</strain>
    </source>
</reference>
<comment type="caution">
    <text evidence="1">The sequence shown here is derived from an EMBL/GenBank/DDBJ whole genome shotgun (WGS) entry which is preliminary data.</text>
</comment>
<dbReference type="PANTHER" id="PTHR32002">
    <property type="entry name" value="PROTEIN NLP8"/>
    <property type="match status" value="1"/>
</dbReference>
<keyword evidence="2" id="KW-1185">Reference proteome</keyword>
<dbReference type="Proteomes" id="UP001202328">
    <property type="component" value="Unassembled WGS sequence"/>
</dbReference>